<dbReference type="EMBL" id="JAPWDO010000001">
    <property type="protein sequence ID" value="KAJ5486413.1"/>
    <property type="molecule type" value="Genomic_DNA"/>
</dbReference>
<dbReference type="Proteomes" id="UP001147760">
    <property type="component" value="Unassembled WGS sequence"/>
</dbReference>
<evidence type="ECO:0000313" key="1">
    <source>
        <dbReference type="EMBL" id="KAJ5486413.1"/>
    </source>
</evidence>
<proteinExistence type="predicted"/>
<name>A0A9W9X8M5_9EURO</name>
<sequence length="208" mass="23214">MKPRWGLEQRTMPPQNLPAGRYVSSQCLPGGGPISLKSTLAEYSCSLSAIAPNEASYCTIRTAINPRRIMVNDIAGFSNDSQYLLWMMWWPLKPYKSATRLGRQVCIHAPHIALTCVMPDYESTEAPFYVQDLENRAADQGWQEKILPSLVGTRATLDVALEPTTNVVRSVVRPSEMDDDYGFGGIYDGGQPRPGQVERYVWLSPETT</sequence>
<accession>A0A9W9X8M5</accession>
<reference evidence="1" key="2">
    <citation type="journal article" date="2023" name="IMA Fungus">
        <title>Comparative genomic study of the Penicillium genus elucidates a diverse pangenome and 15 lateral gene transfer events.</title>
        <authorList>
            <person name="Petersen C."/>
            <person name="Sorensen T."/>
            <person name="Nielsen M.R."/>
            <person name="Sondergaard T.E."/>
            <person name="Sorensen J.L."/>
            <person name="Fitzpatrick D.A."/>
            <person name="Frisvad J.C."/>
            <person name="Nielsen K.L."/>
        </authorList>
    </citation>
    <scope>NUCLEOTIDE SEQUENCE</scope>
    <source>
        <strain evidence="1">IBT 17660</strain>
    </source>
</reference>
<dbReference type="OrthoDB" id="4360026at2759"/>
<organism evidence="1 2">
    <name type="scientific">Penicillium desertorum</name>
    <dbReference type="NCBI Taxonomy" id="1303715"/>
    <lineage>
        <taxon>Eukaryota</taxon>
        <taxon>Fungi</taxon>
        <taxon>Dikarya</taxon>
        <taxon>Ascomycota</taxon>
        <taxon>Pezizomycotina</taxon>
        <taxon>Eurotiomycetes</taxon>
        <taxon>Eurotiomycetidae</taxon>
        <taxon>Eurotiales</taxon>
        <taxon>Aspergillaceae</taxon>
        <taxon>Penicillium</taxon>
    </lineage>
</organism>
<reference evidence="1" key="1">
    <citation type="submission" date="2022-12" db="EMBL/GenBank/DDBJ databases">
        <authorList>
            <person name="Petersen C."/>
        </authorList>
    </citation>
    <scope>NUCLEOTIDE SEQUENCE</scope>
    <source>
        <strain evidence="1">IBT 17660</strain>
    </source>
</reference>
<keyword evidence="2" id="KW-1185">Reference proteome</keyword>
<evidence type="ECO:0000313" key="2">
    <source>
        <dbReference type="Proteomes" id="UP001147760"/>
    </source>
</evidence>
<comment type="caution">
    <text evidence="1">The sequence shown here is derived from an EMBL/GenBank/DDBJ whole genome shotgun (WGS) entry which is preliminary data.</text>
</comment>
<dbReference type="AlphaFoldDB" id="A0A9W9X8M5"/>
<protein>
    <submittedName>
        <fullName evidence="1">Uncharacterized protein</fullName>
    </submittedName>
</protein>
<gene>
    <name evidence="1" type="ORF">N7530_000713</name>
</gene>